<dbReference type="AlphaFoldDB" id="A0A2T7C7B2"/>
<proteinExistence type="predicted"/>
<dbReference type="EMBL" id="CM009757">
    <property type="protein sequence ID" value="PUZ39216.1"/>
    <property type="molecule type" value="Genomic_DNA"/>
</dbReference>
<evidence type="ECO:0000313" key="1">
    <source>
        <dbReference type="EMBL" id="PUZ39216.1"/>
    </source>
</evidence>
<dbReference type="OrthoDB" id="10398950at2759"/>
<sequence>MNLRWGLNLVSLPDSSHVSTIGFSLFSGWRNKEGVRDYQLDNVGSIMFILAGGSTA</sequence>
<protein>
    <submittedName>
        <fullName evidence="1">Uncharacterized protein</fullName>
    </submittedName>
</protein>
<dbReference type="Gramene" id="PUZ39216">
    <property type="protein sequence ID" value="PUZ39216"/>
    <property type="gene ID" value="GQ55_9G268500"/>
</dbReference>
<name>A0A2T7C7B2_9POAL</name>
<evidence type="ECO:0000313" key="2">
    <source>
        <dbReference type="Proteomes" id="UP000244336"/>
    </source>
</evidence>
<gene>
    <name evidence="1" type="ORF">GQ55_9G268500</name>
</gene>
<keyword evidence="2" id="KW-1185">Reference proteome</keyword>
<reference evidence="1 2" key="1">
    <citation type="submission" date="2018-04" db="EMBL/GenBank/DDBJ databases">
        <title>WGS assembly of Panicum hallii var. hallii HAL2.</title>
        <authorList>
            <person name="Lovell J."/>
            <person name="Jenkins J."/>
            <person name="Lowry D."/>
            <person name="Mamidi S."/>
            <person name="Sreedasyam A."/>
            <person name="Weng X."/>
            <person name="Barry K."/>
            <person name="Bonette J."/>
            <person name="Campitelli B."/>
            <person name="Daum C."/>
            <person name="Gordon S."/>
            <person name="Gould B."/>
            <person name="Lipzen A."/>
            <person name="MacQueen A."/>
            <person name="Palacio-Mejia J."/>
            <person name="Plott C."/>
            <person name="Shakirov E."/>
            <person name="Shu S."/>
            <person name="Yoshinaga Y."/>
            <person name="Zane M."/>
            <person name="Rokhsar D."/>
            <person name="Grimwood J."/>
            <person name="Schmutz J."/>
            <person name="Juenger T."/>
        </authorList>
    </citation>
    <scope>NUCLEOTIDE SEQUENCE [LARGE SCALE GENOMIC DNA]</scope>
    <source>
        <strain evidence="2">cv. HAL2</strain>
    </source>
</reference>
<accession>A0A2T7C7B2</accession>
<organism evidence="1 2">
    <name type="scientific">Panicum hallii var. hallii</name>
    <dbReference type="NCBI Taxonomy" id="1504633"/>
    <lineage>
        <taxon>Eukaryota</taxon>
        <taxon>Viridiplantae</taxon>
        <taxon>Streptophyta</taxon>
        <taxon>Embryophyta</taxon>
        <taxon>Tracheophyta</taxon>
        <taxon>Spermatophyta</taxon>
        <taxon>Magnoliopsida</taxon>
        <taxon>Liliopsida</taxon>
        <taxon>Poales</taxon>
        <taxon>Poaceae</taxon>
        <taxon>PACMAD clade</taxon>
        <taxon>Panicoideae</taxon>
        <taxon>Panicodae</taxon>
        <taxon>Paniceae</taxon>
        <taxon>Panicinae</taxon>
        <taxon>Panicum</taxon>
        <taxon>Panicum sect. Panicum</taxon>
    </lineage>
</organism>
<dbReference type="Proteomes" id="UP000244336">
    <property type="component" value="Chromosome 9"/>
</dbReference>